<organism evidence="1 2">
    <name type="scientific">Rhodoplanes elegans</name>
    <dbReference type="NCBI Taxonomy" id="29408"/>
    <lineage>
        <taxon>Bacteria</taxon>
        <taxon>Pseudomonadati</taxon>
        <taxon>Pseudomonadota</taxon>
        <taxon>Alphaproteobacteria</taxon>
        <taxon>Hyphomicrobiales</taxon>
        <taxon>Nitrobacteraceae</taxon>
        <taxon>Rhodoplanes</taxon>
    </lineage>
</organism>
<comment type="caution">
    <text evidence="1">The sequence shown here is derived from an EMBL/GenBank/DDBJ whole genome shotgun (WGS) entry which is preliminary data.</text>
</comment>
<name>A0A327K685_9BRAD</name>
<dbReference type="EMBL" id="NPEU01000375">
    <property type="protein sequence ID" value="RAI33215.1"/>
    <property type="molecule type" value="Genomic_DNA"/>
</dbReference>
<evidence type="ECO:0000313" key="2">
    <source>
        <dbReference type="Proteomes" id="UP000248863"/>
    </source>
</evidence>
<evidence type="ECO:0000313" key="1">
    <source>
        <dbReference type="EMBL" id="RAI33215.1"/>
    </source>
</evidence>
<dbReference type="OrthoDB" id="7888976at2"/>
<dbReference type="RefSeq" id="WP_111359401.1">
    <property type="nucleotide sequence ID" value="NZ_NHSK01000295.1"/>
</dbReference>
<keyword evidence="2" id="KW-1185">Reference proteome</keyword>
<dbReference type="InterPro" id="IPR019285">
    <property type="entry name" value="DUF2336"/>
</dbReference>
<protein>
    <recommendedName>
        <fullName evidence="3">DUF2336 domain-containing protein</fullName>
    </recommendedName>
</protein>
<dbReference type="Pfam" id="PF10098">
    <property type="entry name" value="DUF2336"/>
    <property type="match status" value="1"/>
</dbReference>
<dbReference type="Proteomes" id="UP000248863">
    <property type="component" value="Unassembled WGS sequence"/>
</dbReference>
<dbReference type="AlphaFoldDB" id="A0A327K685"/>
<sequence length="365" mass="40206">MMSVPSLIDELERTLSAGSSVQRADILRRVSDLFLLNVEAYTEDHVAVFDDVMLHLIDKIERSALIRLSKQLAPAANAPIRTVHSLAEHDDIEISGPLIERSKILSDDFLIELAKTKSQAHLAAIAGREVLTERVTEVLVDRGDDEVTLKVTGNHGARFSRPSFMKVAEKAQSDGRLAEQFVARSDIPPDVFQHLLRKATEVVKNRLLKNADSDMRVRITKTLADIATEVARERAQVDKDSYSPGTVLHLDADRLKSKVGELARAGKRTETIEALAALSKLPVPTVKNLMRQGATDGLLILCKSIGLGWPDAKRVLATVGNVSGEAETKKAFERYLALTADTANRVVRFVKSCKAISKADFQRML</sequence>
<accession>A0A327K685</accession>
<proteinExistence type="predicted"/>
<evidence type="ECO:0008006" key="3">
    <source>
        <dbReference type="Google" id="ProtNLM"/>
    </source>
</evidence>
<gene>
    <name evidence="1" type="ORF">CH338_22930</name>
</gene>
<reference evidence="1 2" key="1">
    <citation type="submission" date="2017-07" db="EMBL/GenBank/DDBJ databases">
        <title>Draft Genome Sequences of Select Purple Nonsulfur Bacteria.</title>
        <authorList>
            <person name="Lasarre B."/>
            <person name="Mckinlay J.B."/>
        </authorList>
    </citation>
    <scope>NUCLEOTIDE SEQUENCE [LARGE SCALE GENOMIC DNA]</scope>
    <source>
        <strain evidence="1 2">DSM 11907</strain>
    </source>
</reference>